<proteinExistence type="predicted"/>
<evidence type="ECO:0000313" key="3">
    <source>
        <dbReference type="Proteomes" id="UP001373496"/>
    </source>
</evidence>
<reference evidence="2 3" key="1">
    <citation type="submission" date="2024-03" db="EMBL/GenBank/DDBJ databases">
        <title>Draft genome sequence of Klenkia terrae.</title>
        <authorList>
            <person name="Duangmal K."/>
            <person name="Chantavorakit T."/>
        </authorList>
    </citation>
    <scope>NUCLEOTIDE SEQUENCE [LARGE SCALE GENOMIC DNA]</scope>
    <source>
        <strain evidence="2 3">JCM 17786</strain>
    </source>
</reference>
<dbReference type="RefSeq" id="WP_225235448.1">
    <property type="nucleotide sequence ID" value="NZ_JBAPLV010000040.1"/>
</dbReference>
<accession>A0ABU8EC23</accession>
<name>A0ABU8EC23_9ACTN</name>
<organism evidence="2 3">
    <name type="scientific">Klenkia terrae</name>
    <dbReference type="NCBI Taxonomy" id="1052259"/>
    <lineage>
        <taxon>Bacteria</taxon>
        <taxon>Bacillati</taxon>
        <taxon>Actinomycetota</taxon>
        <taxon>Actinomycetes</taxon>
        <taxon>Geodermatophilales</taxon>
        <taxon>Geodermatophilaceae</taxon>
        <taxon>Klenkia</taxon>
    </lineage>
</organism>
<evidence type="ECO:0000256" key="1">
    <source>
        <dbReference type="SAM" id="MobiDB-lite"/>
    </source>
</evidence>
<comment type="caution">
    <text evidence="2">The sequence shown here is derived from an EMBL/GenBank/DDBJ whole genome shotgun (WGS) entry which is preliminary data.</text>
</comment>
<feature type="region of interest" description="Disordered" evidence="1">
    <location>
        <begin position="40"/>
        <end position="60"/>
    </location>
</feature>
<protein>
    <submittedName>
        <fullName evidence="2">Uncharacterized protein</fullName>
    </submittedName>
</protein>
<gene>
    <name evidence="2" type="ORF">UXQ13_22095</name>
</gene>
<dbReference type="EMBL" id="JBAPLV010000040">
    <property type="protein sequence ID" value="MEI4281180.1"/>
    <property type="molecule type" value="Genomic_DNA"/>
</dbReference>
<dbReference type="Proteomes" id="UP001373496">
    <property type="component" value="Unassembled WGS sequence"/>
</dbReference>
<sequence>MTFLWATRGQTWGFRFLRNGGFDDPLPVYDRAFTGAGDEPEVWHRPAHPDSPAALRFPDPLGRRDRSGRVIPHEFVVLPPLVDGIYSVDEGVQVLWGLVADEFGRVWDLPEPPSAG</sequence>
<keyword evidence="3" id="KW-1185">Reference proteome</keyword>
<evidence type="ECO:0000313" key="2">
    <source>
        <dbReference type="EMBL" id="MEI4281180.1"/>
    </source>
</evidence>